<keyword evidence="2 5" id="KW-0812">Transmembrane</keyword>
<evidence type="ECO:0000256" key="1">
    <source>
        <dbReference type="ARBA" id="ARBA00004141"/>
    </source>
</evidence>
<feature type="transmembrane region" description="Helical" evidence="5">
    <location>
        <begin position="119"/>
        <end position="138"/>
    </location>
</feature>
<dbReference type="AlphaFoldDB" id="A0A420YE27"/>
<comment type="similarity">
    <text evidence="5">Belongs to the PRA1 family.</text>
</comment>
<dbReference type="GO" id="GO:0005794">
    <property type="term" value="C:Golgi apparatus"/>
    <property type="evidence" value="ECO:0007669"/>
    <property type="project" value="TreeGrafter"/>
</dbReference>
<dbReference type="Pfam" id="PF03208">
    <property type="entry name" value="PRA1"/>
    <property type="match status" value="1"/>
</dbReference>
<keyword evidence="7" id="KW-1185">Reference proteome</keyword>
<comment type="subcellular location">
    <subcellularLocation>
        <location evidence="1 5">Membrane</location>
        <topology evidence="1 5">Multi-pass membrane protein</topology>
    </subcellularLocation>
</comment>
<sequence length="176" mass="19769">MARIQIPLDALTSRLHLGDRFASMRETSLAQRFSNIRPITEFFDFKHVSKPADFGEVQSRVNYNLGRFSSNYLIVLLMICIYGFLTNLALLFDIIFVIAAHWVIGKLGGRDLEIGSQRFTTSQLYTGVYIIAVPVFLWASPFQFILWIIGASGVTIIGHAAFMEKPIDEAFSGEAV</sequence>
<keyword evidence="4 5" id="KW-0472">Membrane</keyword>
<dbReference type="Proteomes" id="UP000275385">
    <property type="component" value="Unassembled WGS sequence"/>
</dbReference>
<dbReference type="PANTHER" id="PTHR19317">
    <property type="entry name" value="PRENYLATED RAB ACCEPTOR 1-RELATED"/>
    <property type="match status" value="1"/>
</dbReference>
<evidence type="ECO:0000256" key="3">
    <source>
        <dbReference type="ARBA" id="ARBA00022989"/>
    </source>
</evidence>
<gene>
    <name evidence="6" type="ORF">DL546_008073</name>
</gene>
<dbReference type="OrthoDB" id="63113at2759"/>
<comment type="caution">
    <text evidence="6">The sequence shown here is derived from an EMBL/GenBank/DDBJ whole genome shotgun (WGS) entry which is preliminary data.</text>
</comment>
<dbReference type="STRING" id="177199.A0A420YE27"/>
<dbReference type="PANTHER" id="PTHR19317:SF0">
    <property type="entry name" value="PRENYLATED RAB ACCEPTOR PROTEIN 1"/>
    <property type="match status" value="1"/>
</dbReference>
<evidence type="ECO:0000256" key="2">
    <source>
        <dbReference type="ARBA" id="ARBA00022692"/>
    </source>
</evidence>
<reference evidence="6 7" key="1">
    <citation type="submission" date="2018-08" db="EMBL/GenBank/DDBJ databases">
        <title>Draft genome of the lignicolous fungus Coniochaeta pulveracea.</title>
        <authorList>
            <person name="Borstlap C.J."/>
            <person name="De Witt R.N."/>
            <person name="Botha A."/>
            <person name="Volschenk H."/>
        </authorList>
    </citation>
    <scope>NUCLEOTIDE SEQUENCE [LARGE SCALE GENOMIC DNA]</scope>
    <source>
        <strain evidence="6 7">CAB683</strain>
    </source>
</reference>
<proteinExistence type="inferred from homology"/>
<keyword evidence="3 5" id="KW-1133">Transmembrane helix</keyword>
<evidence type="ECO:0000256" key="5">
    <source>
        <dbReference type="RuleBase" id="RU363107"/>
    </source>
</evidence>
<dbReference type="EMBL" id="QVQW01000016">
    <property type="protein sequence ID" value="RKU46165.1"/>
    <property type="molecule type" value="Genomic_DNA"/>
</dbReference>
<evidence type="ECO:0000256" key="4">
    <source>
        <dbReference type="ARBA" id="ARBA00023136"/>
    </source>
</evidence>
<dbReference type="GO" id="GO:0016020">
    <property type="term" value="C:membrane"/>
    <property type="evidence" value="ECO:0007669"/>
    <property type="project" value="UniProtKB-SubCell"/>
</dbReference>
<protein>
    <recommendedName>
        <fullName evidence="5">PRA1 family protein</fullName>
    </recommendedName>
</protein>
<feature type="transmembrane region" description="Helical" evidence="5">
    <location>
        <begin position="72"/>
        <end position="98"/>
    </location>
</feature>
<accession>A0A420YE27</accession>
<feature type="transmembrane region" description="Helical" evidence="5">
    <location>
        <begin position="144"/>
        <end position="162"/>
    </location>
</feature>
<organism evidence="6 7">
    <name type="scientific">Coniochaeta pulveracea</name>
    <dbReference type="NCBI Taxonomy" id="177199"/>
    <lineage>
        <taxon>Eukaryota</taxon>
        <taxon>Fungi</taxon>
        <taxon>Dikarya</taxon>
        <taxon>Ascomycota</taxon>
        <taxon>Pezizomycotina</taxon>
        <taxon>Sordariomycetes</taxon>
        <taxon>Sordariomycetidae</taxon>
        <taxon>Coniochaetales</taxon>
        <taxon>Coniochaetaceae</taxon>
        <taxon>Coniochaeta</taxon>
    </lineage>
</organism>
<dbReference type="InterPro" id="IPR004895">
    <property type="entry name" value="Prenylated_rab_accept_PRA1"/>
</dbReference>
<evidence type="ECO:0000313" key="6">
    <source>
        <dbReference type="EMBL" id="RKU46165.1"/>
    </source>
</evidence>
<name>A0A420YE27_9PEZI</name>
<evidence type="ECO:0000313" key="7">
    <source>
        <dbReference type="Proteomes" id="UP000275385"/>
    </source>
</evidence>